<dbReference type="EMBL" id="VFPH01000002">
    <property type="protein sequence ID" value="TQM38424.1"/>
    <property type="molecule type" value="Genomic_DNA"/>
</dbReference>
<evidence type="ECO:0000256" key="6">
    <source>
        <dbReference type="SAM" id="Phobius"/>
    </source>
</evidence>
<evidence type="ECO:0000256" key="4">
    <source>
        <dbReference type="ARBA" id="ARBA00022989"/>
    </source>
</evidence>
<comment type="subcellular location">
    <subcellularLocation>
        <location evidence="1">Cell membrane</location>
        <topology evidence="1">Multi-pass membrane protein</topology>
    </subcellularLocation>
</comment>
<dbReference type="PANTHER" id="PTHR30086">
    <property type="entry name" value="ARGININE EXPORTER PROTEIN ARGO"/>
    <property type="match status" value="1"/>
</dbReference>
<comment type="caution">
    <text evidence="7">The sequence shown here is derived from an EMBL/GenBank/DDBJ whole genome shotgun (WGS) entry which is preliminary data.</text>
</comment>
<evidence type="ECO:0000256" key="2">
    <source>
        <dbReference type="ARBA" id="ARBA00022475"/>
    </source>
</evidence>
<dbReference type="OrthoDB" id="3175972at2"/>
<dbReference type="RefSeq" id="WP_142105095.1">
    <property type="nucleotide sequence ID" value="NZ_VFPH01000002.1"/>
</dbReference>
<dbReference type="InterPro" id="IPR001123">
    <property type="entry name" value="LeuE-type"/>
</dbReference>
<keyword evidence="5 6" id="KW-0472">Membrane</keyword>
<feature type="transmembrane region" description="Helical" evidence="6">
    <location>
        <begin position="147"/>
        <end position="170"/>
    </location>
</feature>
<sequence>MELYLAFVALVAVLVTIPGPAVVLVMQNAMGRGAGAALAIAAGVFIADLIWVGAAVAGVTALLVLSGPAFTVLRLVGAAYLIYLGLRLVLARRQAPAVVGATGPVSTARAFRQGFVCDLSNPKTVLVFTSVIPQFVPHDAGPLLPTALGLTFAVLGLGSLVGYAVAFAGAGRLVKRSGLREWLTRASGGLLIAFGIGVAADAR</sequence>
<dbReference type="GO" id="GO:0015171">
    <property type="term" value="F:amino acid transmembrane transporter activity"/>
    <property type="evidence" value="ECO:0007669"/>
    <property type="project" value="TreeGrafter"/>
</dbReference>
<evidence type="ECO:0000313" key="7">
    <source>
        <dbReference type="EMBL" id="TQM38424.1"/>
    </source>
</evidence>
<dbReference type="Proteomes" id="UP000319818">
    <property type="component" value="Unassembled WGS sequence"/>
</dbReference>
<feature type="transmembrane region" description="Helical" evidence="6">
    <location>
        <begin position="37"/>
        <end position="65"/>
    </location>
</feature>
<evidence type="ECO:0000256" key="3">
    <source>
        <dbReference type="ARBA" id="ARBA00022692"/>
    </source>
</evidence>
<feature type="transmembrane region" description="Helical" evidence="6">
    <location>
        <begin position="72"/>
        <end position="90"/>
    </location>
</feature>
<feature type="transmembrane region" description="Helical" evidence="6">
    <location>
        <begin position="182"/>
        <end position="200"/>
    </location>
</feature>
<name>A0A543FXC8_9PSEU</name>
<evidence type="ECO:0000313" key="8">
    <source>
        <dbReference type="Proteomes" id="UP000319818"/>
    </source>
</evidence>
<dbReference type="PIRSF" id="PIRSF006324">
    <property type="entry name" value="LeuE"/>
    <property type="match status" value="1"/>
</dbReference>
<gene>
    <name evidence="7" type="ORF">FB388_5658</name>
</gene>
<keyword evidence="3 6" id="KW-0812">Transmembrane</keyword>
<proteinExistence type="predicted"/>
<evidence type="ECO:0000256" key="5">
    <source>
        <dbReference type="ARBA" id="ARBA00023136"/>
    </source>
</evidence>
<dbReference type="GO" id="GO:0005886">
    <property type="term" value="C:plasma membrane"/>
    <property type="evidence" value="ECO:0007669"/>
    <property type="project" value="UniProtKB-SubCell"/>
</dbReference>
<dbReference type="PANTHER" id="PTHR30086:SF20">
    <property type="entry name" value="ARGININE EXPORTER PROTEIN ARGO-RELATED"/>
    <property type="match status" value="1"/>
</dbReference>
<keyword evidence="2" id="KW-1003">Cell membrane</keyword>
<keyword evidence="4 6" id="KW-1133">Transmembrane helix</keyword>
<protein>
    <submittedName>
        <fullName evidence="7">Threonine/homoserine/homoserine lactone efflux protein</fullName>
    </submittedName>
</protein>
<accession>A0A543FXC8</accession>
<evidence type="ECO:0000256" key="1">
    <source>
        <dbReference type="ARBA" id="ARBA00004651"/>
    </source>
</evidence>
<reference evidence="7 8" key="1">
    <citation type="submission" date="2019-06" db="EMBL/GenBank/DDBJ databases">
        <title>Sequencing the genomes of 1000 actinobacteria strains.</title>
        <authorList>
            <person name="Klenk H.-P."/>
        </authorList>
    </citation>
    <scope>NUCLEOTIDE SEQUENCE [LARGE SCALE GENOMIC DNA]</scope>
    <source>
        <strain evidence="7 8">DSM 45511</strain>
    </source>
</reference>
<organism evidence="7 8">
    <name type="scientific">Pseudonocardia cypriaca</name>
    <dbReference type="NCBI Taxonomy" id="882449"/>
    <lineage>
        <taxon>Bacteria</taxon>
        <taxon>Bacillati</taxon>
        <taxon>Actinomycetota</taxon>
        <taxon>Actinomycetes</taxon>
        <taxon>Pseudonocardiales</taxon>
        <taxon>Pseudonocardiaceae</taxon>
        <taxon>Pseudonocardia</taxon>
    </lineage>
</organism>
<keyword evidence="8" id="KW-1185">Reference proteome</keyword>
<dbReference type="Pfam" id="PF01810">
    <property type="entry name" value="LysE"/>
    <property type="match status" value="1"/>
</dbReference>
<dbReference type="AlphaFoldDB" id="A0A543FXC8"/>